<dbReference type="EMBL" id="ABXU01000009">
    <property type="protein sequence ID" value="EEB34856.1"/>
    <property type="molecule type" value="Genomic_DNA"/>
</dbReference>
<sequence length="57" mass="6385">MAAICARIGSRKNKIKAGSLPPFLHDRNGTLGKRIRKTVIATNVFPFRNYGKPFAKR</sequence>
<evidence type="ECO:0000313" key="1">
    <source>
        <dbReference type="EMBL" id="EEB34856.1"/>
    </source>
</evidence>
<dbReference type="HOGENOM" id="CLU_2989287_0_0_7"/>
<name>B6WQ55_9BACT</name>
<reference evidence="1 2" key="2">
    <citation type="submission" date="2008-10" db="EMBL/GenBank/DDBJ databases">
        <authorList>
            <person name="Fulton L."/>
            <person name="Clifton S."/>
            <person name="Fulton B."/>
            <person name="Xu J."/>
            <person name="Minx P."/>
            <person name="Pepin K.H."/>
            <person name="Johnson M."/>
            <person name="Bhonagiri V."/>
            <person name="Nash W.E."/>
            <person name="Mardis E.R."/>
            <person name="Wilson R.K."/>
        </authorList>
    </citation>
    <scope>NUCLEOTIDE SEQUENCE [LARGE SCALE GENOMIC DNA]</scope>
    <source>
        <strain evidence="1 2">ATCC 29098</strain>
    </source>
</reference>
<organism evidence="1 2">
    <name type="scientific">Desulfovibrio piger ATCC 29098</name>
    <dbReference type="NCBI Taxonomy" id="411464"/>
    <lineage>
        <taxon>Bacteria</taxon>
        <taxon>Pseudomonadati</taxon>
        <taxon>Thermodesulfobacteriota</taxon>
        <taxon>Desulfovibrionia</taxon>
        <taxon>Desulfovibrionales</taxon>
        <taxon>Desulfovibrionaceae</taxon>
        <taxon>Desulfovibrio</taxon>
    </lineage>
</organism>
<gene>
    <name evidence="1" type="ORF">DESPIG_00179</name>
</gene>
<reference evidence="1 2" key="1">
    <citation type="submission" date="2008-10" db="EMBL/GenBank/DDBJ databases">
        <title>Draft genome sequence of Desulvovibrio piger (ATCC 29098).</title>
        <authorList>
            <person name="Sudarsanam P."/>
            <person name="Ley R."/>
            <person name="Guruge J."/>
            <person name="Turnbaugh P.J."/>
            <person name="Mahowald M."/>
            <person name="Liep D."/>
            <person name="Gordon J."/>
        </authorList>
    </citation>
    <scope>NUCLEOTIDE SEQUENCE [LARGE SCALE GENOMIC DNA]</scope>
    <source>
        <strain evidence="1 2">ATCC 29098</strain>
    </source>
</reference>
<comment type="caution">
    <text evidence="1">The sequence shown here is derived from an EMBL/GenBank/DDBJ whole genome shotgun (WGS) entry which is preliminary data.</text>
</comment>
<evidence type="ECO:0000313" key="2">
    <source>
        <dbReference type="Proteomes" id="UP000003676"/>
    </source>
</evidence>
<accession>B6WQ55</accession>
<protein>
    <submittedName>
        <fullName evidence="1">Uncharacterized protein</fullName>
    </submittedName>
</protein>
<proteinExistence type="predicted"/>
<dbReference type="AlphaFoldDB" id="B6WQ55"/>
<dbReference type="Proteomes" id="UP000003676">
    <property type="component" value="Unassembled WGS sequence"/>
</dbReference>